<feature type="chain" id="PRO_5020703711" description="DNA/RNA-binding protein Kin17 WH-like domain-containing protein" evidence="6">
    <location>
        <begin position="21"/>
        <end position="1070"/>
    </location>
</feature>
<comment type="similarity">
    <text evidence="1">Belongs to the KIN17 family.</text>
</comment>
<keyword evidence="3" id="KW-0863">Zinc-finger</keyword>
<evidence type="ECO:0000256" key="5">
    <source>
        <dbReference type="SAM" id="MobiDB-lite"/>
    </source>
</evidence>
<dbReference type="AlphaFoldDB" id="A0A4U0TL62"/>
<dbReference type="InterPro" id="IPR036236">
    <property type="entry name" value="Znf_C2H2_sf"/>
</dbReference>
<dbReference type="GO" id="GO:0003690">
    <property type="term" value="F:double-stranded DNA binding"/>
    <property type="evidence" value="ECO:0007669"/>
    <property type="project" value="TreeGrafter"/>
</dbReference>
<dbReference type="GO" id="GO:0005634">
    <property type="term" value="C:nucleus"/>
    <property type="evidence" value="ECO:0007669"/>
    <property type="project" value="TreeGrafter"/>
</dbReference>
<dbReference type="GO" id="GO:0006260">
    <property type="term" value="P:DNA replication"/>
    <property type="evidence" value="ECO:0007669"/>
    <property type="project" value="TreeGrafter"/>
</dbReference>
<reference evidence="8 9" key="1">
    <citation type="submission" date="2017-03" db="EMBL/GenBank/DDBJ databases">
        <title>Genomes of endolithic fungi from Antarctica.</title>
        <authorList>
            <person name="Coleine C."/>
            <person name="Masonjones S."/>
            <person name="Stajich J.E."/>
        </authorList>
    </citation>
    <scope>NUCLEOTIDE SEQUENCE [LARGE SCALE GENOMIC DNA]</scope>
    <source>
        <strain evidence="8 9">CCFEE 6315</strain>
    </source>
</reference>
<dbReference type="Gene3D" id="1.10.10.2030">
    <property type="entry name" value="DNA/RNA-binding protein Kin17, conserved domain"/>
    <property type="match status" value="1"/>
</dbReference>
<organism evidence="8 9">
    <name type="scientific">Salinomyces thailandicus</name>
    <dbReference type="NCBI Taxonomy" id="706561"/>
    <lineage>
        <taxon>Eukaryota</taxon>
        <taxon>Fungi</taxon>
        <taxon>Dikarya</taxon>
        <taxon>Ascomycota</taxon>
        <taxon>Pezizomycotina</taxon>
        <taxon>Dothideomycetes</taxon>
        <taxon>Dothideomycetidae</taxon>
        <taxon>Mycosphaerellales</taxon>
        <taxon>Teratosphaeriaceae</taxon>
        <taxon>Salinomyces</taxon>
    </lineage>
</organism>
<dbReference type="InterPro" id="IPR019447">
    <property type="entry name" value="DNA/RNA-bd_Kin17_WH-like_dom"/>
</dbReference>
<dbReference type="PANTHER" id="PTHR12805:SF0">
    <property type="entry name" value="DNA_RNA-BINDING PROTEIN KIN17"/>
    <property type="match status" value="1"/>
</dbReference>
<feature type="compositionally biased region" description="Basic and acidic residues" evidence="5">
    <location>
        <begin position="903"/>
        <end position="916"/>
    </location>
</feature>
<dbReference type="FunFam" id="1.10.10.2030:FF:000001">
    <property type="entry name" value="DNA/RNA-binding protein KIN17, putative"/>
    <property type="match status" value="1"/>
</dbReference>
<dbReference type="GO" id="GO:0008270">
    <property type="term" value="F:zinc ion binding"/>
    <property type="evidence" value="ECO:0007669"/>
    <property type="project" value="UniProtKB-KW"/>
</dbReference>
<accession>A0A4U0TL62</accession>
<dbReference type="Pfam" id="PF25095">
    <property type="entry name" value="C2H2-zf_KIN17"/>
    <property type="match status" value="1"/>
</dbReference>
<keyword evidence="9" id="KW-1185">Reference proteome</keyword>
<keyword evidence="2" id="KW-0479">Metal-binding</keyword>
<dbReference type="SUPFAM" id="SSF57667">
    <property type="entry name" value="beta-beta-alpha zinc fingers"/>
    <property type="match status" value="1"/>
</dbReference>
<dbReference type="PANTHER" id="PTHR12805">
    <property type="entry name" value="KIN17 KIN, ANTIGENIC DETERMINANT OF RECA PROTEIN HOMOLOG"/>
    <property type="match status" value="1"/>
</dbReference>
<evidence type="ECO:0000256" key="2">
    <source>
        <dbReference type="ARBA" id="ARBA00022723"/>
    </source>
</evidence>
<name>A0A4U0TL62_9PEZI</name>
<proteinExistence type="inferred from homology"/>
<evidence type="ECO:0000259" key="7">
    <source>
        <dbReference type="SMART" id="SM01253"/>
    </source>
</evidence>
<dbReference type="OrthoDB" id="10266249at2759"/>
<comment type="caution">
    <text evidence="8">The sequence shown here is derived from an EMBL/GenBank/DDBJ whole genome shotgun (WGS) entry which is preliminary data.</text>
</comment>
<dbReference type="InterPro" id="IPR056767">
    <property type="entry name" value="C2H2-Znf_KIN17"/>
</dbReference>
<evidence type="ECO:0000256" key="4">
    <source>
        <dbReference type="ARBA" id="ARBA00022833"/>
    </source>
</evidence>
<feature type="signal peptide" evidence="6">
    <location>
        <begin position="1"/>
        <end position="20"/>
    </location>
</feature>
<sequence>MKSFLTLTAICAVSCPFASAATNISVTQVSSAVSSSDDGLYWIQTVPNPTTGTGFAAQTASSSSAAGICGDVPDICPSCDGQVIKDASGTKYSVTCSASLRSTDQYEVKNRDAVNTTRLCLEACDDFDGCVGVTYFENGDCVLATGEIEDIASIDGGVEKVALLKVASTTSTSMTAPVTANAVTTSFSTITPSTVLNRTMPTNATVPPSETPKVCNLTDISCPECEGGVVTDGRNQTYTVFCDKKMYSEGDYAVQRWTSPSGCLLMCDDYTWCDGATFWPQGNCQLARGENVFPVEETGHIAFLPVATVLMAPATSPSAYPSDAGYTPMRPTSSPTTLTTFTVSPPSASTTDSCRTSAPTCPQCDGVTITDRANQTYGVRCNTEPACDDIIESGPASQQKCMSDCDADPICFAALWEDGWCDLCEGGIDDLLASNAYPAAVVLLPKFDVNVTNSTTNSTTTGTASGWHASTLVTSLSSSASLPSLGVDTFSCPAADGSTYQNPADHRQYGIQCDTGFGAASQRFLSASNFDACAAECTADCYGFRFGSSSSCGLYTSISVISSVTGWTAGVYIMYPATAEAASTTTSIMHPGQTFMTAPAPSSSVKRLSVVQPGGPLRSAPGNAPSSSSLESRSANYRNHLGPLSLFAGLDNGIFECEAPLRRPARRASAKRVCAKQLESRSANYCDNFESYSLFSECDERLERLEHFVHHQFSALRHSTLNTAKMPKAEVGSTKHIANKMKAKGLQRLRWYCQICEKQCRDENGFKQHTMSEGHVRAMLMVGEDPRKYINDYSNQFKRDFLQLLKTAHGEKKVHMNNFYQEYIRDKEHVHMNSTKWPSLTEFAKYLGREGVCRVEEGDKGLEIQWIDDSAQAIARKEDIKKKERTAKGDEDMEARLLEQQVRRAREEAERTRKSEQAPARQLTEEEKAAPVKVSLSLGSRAVPRQESAPEEQNGESSEQIQSYSAAEKAAKPGDSPSASAVGDNKEAHGQGDGVAKPEAPPKMSLSLGSKPKHTNPLMKKNPLVKKKETVLAAPDKKMSNAERIMKEELERKRLAEQRGYGGNKKPRLG</sequence>
<dbReference type="InterPro" id="IPR038254">
    <property type="entry name" value="KIN17_WH-like_sf"/>
</dbReference>
<dbReference type="InterPro" id="IPR037321">
    <property type="entry name" value="KIN17-like"/>
</dbReference>
<dbReference type="Proteomes" id="UP000308549">
    <property type="component" value="Unassembled WGS sequence"/>
</dbReference>
<dbReference type="Pfam" id="PF10357">
    <property type="entry name" value="WH_KIN17"/>
    <property type="match status" value="1"/>
</dbReference>
<feature type="domain" description="DNA/RNA-binding protein Kin17 WH-like" evidence="7">
    <location>
        <begin position="777"/>
        <end position="903"/>
    </location>
</feature>
<keyword evidence="6" id="KW-0732">Signal</keyword>
<protein>
    <recommendedName>
        <fullName evidence="7">DNA/RNA-binding protein Kin17 WH-like domain-containing protein</fullName>
    </recommendedName>
</protein>
<dbReference type="EMBL" id="NAJL01000069">
    <property type="protein sequence ID" value="TKA22661.1"/>
    <property type="molecule type" value="Genomic_DNA"/>
</dbReference>
<evidence type="ECO:0000256" key="6">
    <source>
        <dbReference type="SAM" id="SignalP"/>
    </source>
</evidence>
<feature type="compositionally biased region" description="Basic and acidic residues" evidence="5">
    <location>
        <begin position="1026"/>
        <end position="1057"/>
    </location>
</feature>
<feature type="compositionally biased region" description="Polar residues" evidence="5">
    <location>
        <begin position="955"/>
        <end position="965"/>
    </location>
</feature>
<dbReference type="SMART" id="SM01253">
    <property type="entry name" value="Kin17_mid"/>
    <property type="match status" value="1"/>
</dbReference>
<evidence type="ECO:0000256" key="1">
    <source>
        <dbReference type="ARBA" id="ARBA00008517"/>
    </source>
</evidence>
<evidence type="ECO:0000313" key="8">
    <source>
        <dbReference type="EMBL" id="TKA22661.1"/>
    </source>
</evidence>
<keyword evidence="4" id="KW-0862">Zinc</keyword>
<feature type="region of interest" description="Disordered" evidence="5">
    <location>
        <begin position="903"/>
        <end position="1070"/>
    </location>
</feature>
<evidence type="ECO:0000256" key="3">
    <source>
        <dbReference type="ARBA" id="ARBA00022771"/>
    </source>
</evidence>
<feature type="region of interest" description="Disordered" evidence="5">
    <location>
        <begin position="609"/>
        <end position="632"/>
    </location>
</feature>
<evidence type="ECO:0000313" key="9">
    <source>
        <dbReference type="Proteomes" id="UP000308549"/>
    </source>
</evidence>
<gene>
    <name evidence="8" type="ORF">B0A50_07671</name>
</gene>
<dbReference type="GO" id="GO:0006974">
    <property type="term" value="P:DNA damage response"/>
    <property type="evidence" value="ECO:0007669"/>
    <property type="project" value="TreeGrafter"/>
</dbReference>